<dbReference type="PANTHER" id="PTHR12475:SF4">
    <property type="entry name" value="PROTEIN THEM6"/>
    <property type="match status" value="1"/>
</dbReference>
<dbReference type="RefSeq" id="XP_001275041.1">
    <property type="nucleotide sequence ID" value="XM_001275040.1"/>
</dbReference>
<dbReference type="OrthoDB" id="265761at2759"/>
<dbReference type="VEuPathDB" id="FungiDB:ACLA_043340"/>
<proteinExistence type="inferred from homology"/>
<dbReference type="Pfam" id="PF13279">
    <property type="entry name" value="4HBT_2"/>
    <property type="match status" value="1"/>
</dbReference>
<evidence type="ECO:0000313" key="2">
    <source>
        <dbReference type="EMBL" id="EAW13615.1"/>
    </source>
</evidence>
<dbReference type="InterPro" id="IPR029069">
    <property type="entry name" value="HotDog_dom_sf"/>
</dbReference>
<dbReference type="OMA" id="IMELDFN"/>
<dbReference type="Proteomes" id="UP000006701">
    <property type="component" value="Unassembled WGS sequence"/>
</dbReference>
<protein>
    <recommendedName>
        <fullName evidence="4">Capsule polysaccharide biosynthesis protein</fullName>
    </recommendedName>
</protein>
<reference evidence="2 3" key="1">
    <citation type="journal article" date="2008" name="PLoS Genet.">
        <title>Genomic islands in the pathogenic filamentous fungus Aspergillus fumigatus.</title>
        <authorList>
            <person name="Fedorova N.D."/>
            <person name="Khaldi N."/>
            <person name="Joardar V.S."/>
            <person name="Maiti R."/>
            <person name="Amedeo P."/>
            <person name="Anderson M.J."/>
            <person name="Crabtree J."/>
            <person name="Silva J.C."/>
            <person name="Badger J.H."/>
            <person name="Albarraq A."/>
            <person name="Angiuoli S."/>
            <person name="Bussey H."/>
            <person name="Bowyer P."/>
            <person name="Cotty P.J."/>
            <person name="Dyer P.S."/>
            <person name="Egan A."/>
            <person name="Galens K."/>
            <person name="Fraser-Liggett C.M."/>
            <person name="Haas B.J."/>
            <person name="Inman J.M."/>
            <person name="Kent R."/>
            <person name="Lemieux S."/>
            <person name="Malavazi I."/>
            <person name="Orvis J."/>
            <person name="Roemer T."/>
            <person name="Ronning C.M."/>
            <person name="Sundaram J.P."/>
            <person name="Sutton G."/>
            <person name="Turner G."/>
            <person name="Venter J.C."/>
            <person name="White O.R."/>
            <person name="Whitty B.R."/>
            <person name="Youngman P."/>
            <person name="Wolfe K.H."/>
            <person name="Goldman G.H."/>
            <person name="Wortman J.R."/>
            <person name="Jiang B."/>
            <person name="Denning D.W."/>
            <person name="Nierman W.C."/>
        </authorList>
    </citation>
    <scope>NUCLEOTIDE SEQUENCE [LARGE SCALE GENOMIC DNA]</scope>
    <source>
        <strain evidence="3">ATCC 1007 / CBS 513.65 / DSM 816 / NCTC 3887 / NRRL 1</strain>
    </source>
</reference>
<gene>
    <name evidence="2" type="ORF">ACLA_043340</name>
</gene>
<name>A1C8H8_ASPCL</name>
<comment type="similarity">
    <text evidence="1">Belongs to the lcsJ thioesterase family.</text>
</comment>
<dbReference type="AlphaFoldDB" id="A1C8H8"/>
<sequence length="292" mass="33200">MESILSLASSVWQSASFWRTVAIGFALLNIKNLPFVWHLRVYRYFFQYGYLITPAVEQPARPSSDLVKPRSIFTHAPILELDLNVHKSNSTYFSDLDVSRTALMSSLIMKGAALLETRLHKQQKFGYLHFILGSVYTNFKREIPAYAKYEVQSHIASFDEKWIYIVTYFLKPSRGKKGKKAAPAAVDDEVLRKRLFAVSISKYVLKKGRYTVPPREAFEAAGFTPMSASGAANGAASVNQRKTAGVNWDAQAEWEHLQAEILKGREIVQPFVDQEQKLYDDYLEKMKLPAFA</sequence>
<keyword evidence="3" id="KW-1185">Reference proteome</keyword>
<dbReference type="KEGG" id="act:ACLA_043340"/>
<evidence type="ECO:0000313" key="3">
    <source>
        <dbReference type="Proteomes" id="UP000006701"/>
    </source>
</evidence>
<dbReference type="PANTHER" id="PTHR12475">
    <property type="match status" value="1"/>
</dbReference>
<dbReference type="InterPro" id="IPR051490">
    <property type="entry name" value="THEM6_lcsJ_thioesterase"/>
</dbReference>
<dbReference type="GeneID" id="4707306"/>
<evidence type="ECO:0000256" key="1">
    <source>
        <dbReference type="ARBA" id="ARBA00038476"/>
    </source>
</evidence>
<organism evidence="2 3">
    <name type="scientific">Aspergillus clavatus (strain ATCC 1007 / CBS 513.65 / DSM 816 / NCTC 3887 / NRRL 1 / QM 1276 / 107)</name>
    <dbReference type="NCBI Taxonomy" id="344612"/>
    <lineage>
        <taxon>Eukaryota</taxon>
        <taxon>Fungi</taxon>
        <taxon>Dikarya</taxon>
        <taxon>Ascomycota</taxon>
        <taxon>Pezizomycotina</taxon>
        <taxon>Eurotiomycetes</taxon>
        <taxon>Eurotiomycetidae</taxon>
        <taxon>Eurotiales</taxon>
        <taxon>Aspergillaceae</taxon>
        <taxon>Aspergillus</taxon>
        <taxon>Aspergillus subgen. Fumigati</taxon>
    </lineage>
</organism>
<dbReference type="SUPFAM" id="SSF54637">
    <property type="entry name" value="Thioesterase/thiol ester dehydrase-isomerase"/>
    <property type="match status" value="1"/>
</dbReference>
<dbReference type="eggNOG" id="KOG4366">
    <property type="taxonomic scope" value="Eukaryota"/>
</dbReference>
<evidence type="ECO:0008006" key="4">
    <source>
        <dbReference type="Google" id="ProtNLM"/>
    </source>
</evidence>
<accession>A1C8H8</accession>
<dbReference type="HOGENOM" id="CLU_040660_0_1_1"/>
<dbReference type="EMBL" id="DS027046">
    <property type="protein sequence ID" value="EAW13615.1"/>
    <property type="molecule type" value="Genomic_DNA"/>
</dbReference>